<dbReference type="Pfam" id="PF02321">
    <property type="entry name" value="OEP"/>
    <property type="match status" value="2"/>
</dbReference>
<keyword evidence="4" id="KW-1134">Transmembrane beta strand</keyword>
<dbReference type="GO" id="GO:0009279">
    <property type="term" value="C:cell outer membrane"/>
    <property type="evidence" value="ECO:0007669"/>
    <property type="project" value="UniProtKB-SubCell"/>
</dbReference>
<evidence type="ECO:0000256" key="4">
    <source>
        <dbReference type="ARBA" id="ARBA00022452"/>
    </source>
</evidence>
<sequence>MQIIHKSFLFLFLIYVGGSYAQTSVISKEEAIVKTLENNYGIKVSQNNVEIADNNRNILNSGYLPSLSGIAGLNYNIEDINATLQGGDEREIEGAKTNRYNASINLNYTLFDGLGRWYNFKQLKEQYNLTTLDARETIENTILQLLTVYFEVARLTENVDVLEETLEISRDRIIRAQYQFEFGQSNRLAILNAEVDVNNDSINLLNVQQQLDNARRDLNVIVNDQEIPLDAFLVDTTVAFIPKLQLESYLSEAKMNNVSLLRAESTISISEYALKVSKSGYLPTVGLNGSYGWNTASLPATSFVQTSTTLGYAAGLSLTWDLFDGGATITNIRNSKVRLENEEYIKKQIILEVNRDIANALGNYENKRYIFEVQENNVITNQNNFERTEEQFKIGQITSIEFRQAQINLLNARTSKNLAKYDAKLAEIQLLQLTGQLLNVEF</sequence>
<dbReference type="EMBL" id="JH594606">
    <property type="protein sequence ID" value="EHQ03370.1"/>
    <property type="molecule type" value="Genomic_DNA"/>
</dbReference>
<dbReference type="eggNOG" id="COG1538">
    <property type="taxonomic scope" value="Bacteria"/>
</dbReference>
<dbReference type="HOGENOM" id="CLU_012817_10_5_10"/>
<evidence type="ECO:0000313" key="9">
    <source>
        <dbReference type="Proteomes" id="UP000003844"/>
    </source>
</evidence>
<evidence type="ECO:0000256" key="3">
    <source>
        <dbReference type="ARBA" id="ARBA00022448"/>
    </source>
</evidence>
<keyword evidence="6" id="KW-0472">Membrane</keyword>
<dbReference type="GO" id="GO:0015562">
    <property type="term" value="F:efflux transmembrane transporter activity"/>
    <property type="evidence" value="ECO:0007669"/>
    <property type="project" value="InterPro"/>
</dbReference>
<keyword evidence="9" id="KW-1185">Reference proteome</keyword>
<dbReference type="Proteomes" id="UP000003844">
    <property type="component" value="Unassembled WGS sequence"/>
</dbReference>
<dbReference type="OrthoDB" id="9771205at2"/>
<comment type="subcellular location">
    <subcellularLocation>
        <location evidence="1">Cell outer membrane</location>
    </subcellularLocation>
</comment>
<dbReference type="GO" id="GO:0015288">
    <property type="term" value="F:porin activity"/>
    <property type="evidence" value="ECO:0007669"/>
    <property type="project" value="TreeGrafter"/>
</dbReference>
<name>H2BZ25_GILLR</name>
<keyword evidence="7" id="KW-0998">Cell outer membrane</keyword>
<evidence type="ECO:0000313" key="8">
    <source>
        <dbReference type="EMBL" id="EHQ03370.1"/>
    </source>
</evidence>
<dbReference type="AlphaFoldDB" id="H2BZ25"/>
<protein>
    <submittedName>
        <fullName evidence="8">Outer membrane efflux protein</fullName>
    </submittedName>
</protein>
<dbReference type="STRING" id="865937.Gilli_2756"/>
<accession>H2BZ25</accession>
<dbReference type="InterPro" id="IPR051906">
    <property type="entry name" value="TolC-like"/>
</dbReference>
<evidence type="ECO:0000256" key="7">
    <source>
        <dbReference type="ARBA" id="ARBA00023237"/>
    </source>
</evidence>
<dbReference type="InterPro" id="IPR003423">
    <property type="entry name" value="OMP_efflux"/>
</dbReference>
<evidence type="ECO:0000256" key="6">
    <source>
        <dbReference type="ARBA" id="ARBA00023136"/>
    </source>
</evidence>
<dbReference type="PANTHER" id="PTHR30026:SF20">
    <property type="entry name" value="OUTER MEMBRANE PROTEIN TOLC"/>
    <property type="match status" value="1"/>
</dbReference>
<comment type="similarity">
    <text evidence="2">Belongs to the outer membrane factor (OMF) (TC 1.B.17) family.</text>
</comment>
<proteinExistence type="inferred from homology"/>
<dbReference type="GO" id="GO:1990281">
    <property type="term" value="C:efflux pump complex"/>
    <property type="evidence" value="ECO:0007669"/>
    <property type="project" value="TreeGrafter"/>
</dbReference>
<keyword evidence="5" id="KW-0812">Transmembrane</keyword>
<organism evidence="8 9">
    <name type="scientific">Gillisia limnaea (strain DSM 15749 / LMG 21470 / R-8282)</name>
    <dbReference type="NCBI Taxonomy" id="865937"/>
    <lineage>
        <taxon>Bacteria</taxon>
        <taxon>Pseudomonadati</taxon>
        <taxon>Bacteroidota</taxon>
        <taxon>Flavobacteriia</taxon>
        <taxon>Flavobacteriales</taxon>
        <taxon>Flavobacteriaceae</taxon>
        <taxon>Gillisia</taxon>
    </lineage>
</organism>
<dbReference type="SUPFAM" id="SSF56954">
    <property type="entry name" value="Outer membrane efflux proteins (OEP)"/>
    <property type="match status" value="1"/>
</dbReference>
<keyword evidence="3" id="KW-0813">Transport</keyword>
<evidence type="ECO:0000256" key="5">
    <source>
        <dbReference type="ARBA" id="ARBA00022692"/>
    </source>
</evidence>
<gene>
    <name evidence="8" type="ORF">Gilli_2756</name>
</gene>
<evidence type="ECO:0000256" key="1">
    <source>
        <dbReference type="ARBA" id="ARBA00004442"/>
    </source>
</evidence>
<reference evidence="9" key="1">
    <citation type="journal article" date="2012" name="Stand. Genomic Sci.">
        <title>Genome sequence of the Antarctic rhodopsins-containing flavobacterium Gillisia limnaea type strain (R-8282(T)).</title>
        <authorList>
            <person name="Riedel T."/>
            <person name="Held B."/>
            <person name="Nolan M."/>
            <person name="Lucas S."/>
            <person name="Lapidus A."/>
            <person name="Tice H."/>
            <person name="Del Rio T.G."/>
            <person name="Cheng J.F."/>
            <person name="Han C."/>
            <person name="Tapia R."/>
            <person name="Goodwin L.A."/>
            <person name="Pitluck S."/>
            <person name="Liolios K."/>
            <person name="Mavromatis K."/>
            <person name="Pagani I."/>
            <person name="Ivanova N."/>
            <person name="Mikhailova N."/>
            <person name="Pati A."/>
            <person name="Chen A."/>
            <person name="Palaniappan K."/>
            <person name="Land M."/>
            <person name="Rohde M."/>
            <person name="Tindall B.J."/>
            <person name="Detter J.C."/>
            <person name="Goker M."/>
            <person name="Bristow J."/>
            <person name="Eisen J.A."/>
            <person name="Markowitz V."/>
            <person name="Hugenholtz P."/>
            <person name="Kyrpides N.C."/>
            <person name="Klenk H.P."/>
            <person name="Woyke T."/>
        </authorList>
    </citation>
    <scope>NUCLEOTIDE SEQUENCE [LARGE SCALE GENOMIC DNA]</scope>
    <source>
        <strain evidence="9">DSM 15749 / LMG 21470 / R-8282</strain>
    </source>
</reference>
<evidence type="ECO:0000256" key="2">
    <source>
        <dbReference type="ARBA" id="ARBA00007613"/>
    </source>
</evidence>
<dbReference type="PANTHER" id="PTHR30026">
    <property type="entry name" value="OUTER MEMBRANE PROTEIN TOLC"/>
    <property type="match status" value="1"/>
</dbReference>
<dbReference type="RefSeq" id="WP_006989676.1">
    <property type="nucleotide sequence ID" value="NZ_JH594606.1"/>
</dbReference>
<dbReference type="Gene3D" id="1.20.1600.10">
    <property type="entry name" value="Outer membrane efflux proteins (OEP)"/>
    <property type="match status" value="1"/>
</dbReference>